<feature type="region of interest" description="Disordered" evidence="1">
    <location>
        <begin position="30"/>
        <end position="71"/>
    </location>
</feature>
<evidence type="ECO:0000256" key="2">
    <source>
        <dbReference type="SAM" id="SignalP"/>
    </source>
</evidence>
<feature type="domain" description="DUF1541" evidence="3">
    <location>
        <begin position="82"/>
        <end position="133"/>
    </location>
</feature>
<feature type="domain" description="DUF1541" evidence="3">
    <location>
        <begin position="146"/>
        <end position="197"/>
    </location>
</feature>
<keyword evidence="2" id="KW-0732">Signal</keyword>
<keyword evidence="5" id="KW-1185">Reference proteome</keyword>
<name>A0AAW9NJC1_9BACI</name>
<dbReference type="PROSITE" id="PS51257">
    <property type="entry name" value="PROKAR_LIPOPROTEIN"/>
    <property type="match status" value="1"/>
</dbReference>
<evidence type="ECO:0000313" key="5">
    <source>
        <dbReference type="Proteomes" id="UP001307168"/>
    </source>
</evidence>
<dbReference type="AlphaFoldDB" id="A0AAW9NJC1"/>
<organism evidence="4 5">
    <name type="scientific">Peribacillus castrilensis</name>
    <dbReference type="NCBI Taxonomy" id="2897690"/>
    <lineage>
        <taxon>Bacteria</taxon>
        <taxon>Bacillati</taxon>
        <taxon>Bacillota</taxon>
        <taxon>Bacilli</taxon>
        <taxon>Bacillales</taxon>
        <taxon>Bacillaceae</taxon>
        <taxon>Peribacillus</taxon>
    </lineage>
</organism>
<feature type="signal peptide" evidence="2">
    <location>
        <begin position="1"/>
        <end position="20"/>
    </location>
</feature>
<evidence type="ECO:0000256" key="1">
    <source>
        <dbReference type="SAM" id="MobiDB-lite"/>
    </source>
</evidence>
<feature type="chain" id="PRO_5043353674" evidence="2">
    <location>
        <begin position="21"/>
        <end position="203"/>
    </location>
</feature>
<dbReference type="Pfam" id="PF07563">
    <property type="entry name" value="DUF1541"/>
    <property type="match status" value="2"/>
</dbReference>
<accession>A0AAW9NJC1</accession>
<sequence>MKTKRTNLFLLTLILAVLLAACSDGDKENGHANMNHSDESEQDKNSSSTNHEGMEGMDHMNHSSSGEVPKGLKEAMNPKFKVGSKAIINSDHMEGMEGAEATIVSAFDTTVYTISYIPTTGREKVTNHKWIIHKEIQDTTDKPYKPGDEVIVEADHMKGMKDAKAVIDSVQQTTVYMVDYTSTTGGEQVKNHKWVTESELSAK</sequence>
<reference evidence="4 5" key="1">
    <citation type="submission" date="2023-03" db="EMBL/GenBank/DDBJ databases">
        <title>Bacillus Genome Sequencing.</title>
        <authorList>
            <person name="Dunlap C."/>
        </authorList>
    </citation>
    <scope>NUCLEOTIDE SEQUENCE [LARGE SCALE GENOMIC DNA]</scope>
    <source>
        <strain evidence="4 5">B-41290</strain>
    </source>
</reference>
<dbReference type="Proteomes" id="UP001307168">
    <property type="component" value="Unassembled WGS sequence"/>
</dbReference>
<evidence type="ECO:0000313" key="4">
    <source>
        <dbReference type="EMBL" id="MEC0275802.1"/>
    </source>
</evidence>
<evidence type="ECO:0000259" key="3">
    <source>
        <dbReference type="Pfam" id="PF07563"/>
    </source>
</evidence>
<dbReference type="Gene3D" id="2.30.30.1210">
    <property type="entry name" value="Domain of unknown function DUF1541"/>
    <property type="match status" value="1"/>
</dbReference>
<dbReference type="RefSeq" id="WP_367407801.1">
    <property type="nucleotide sequence ID" value="NZ_JARNBH010000027.1"/>
</dbReference>
<dbReference type="InterPro" id="IPR011438">
    <property type="entry name" value="DUF1541"/>
</dbReference>
<feature type="compositionally biased region" description="Basic and acidic residues" evidence="1">
    <location>
        <begin position="30"/>
        <end position="44"/>
    </location>
</feature>
<protein>
    <submittedName>
        <fullName evidence="4">YdhK family protein</fullName>
    </submittedName>
</protein>
<comment type="caution">
    <text evidence="4">The sequence shown here is derived from an EMBL/GenBank/DDBJ whole genome shotgun (WGS) entry which is preliminary data.</text>
</comment>
<gene>
    <name evidence="4" type="ORF">P4706_22455</name>
</gene>
<feature type="compositionally biased region" description="Basic and acidic residues" evidence="1">
    <location>
        <begin position="52"/>
        <end position="61"/>
    </location>
</feature>
<proteinExistence type="predicted"/>
<dbReference type="EMBL" id="JARNBH010000027">
    <property type="protein sequence ID" value="MEC0275802.1"/>
    <property type="molecule type" value="Genomic_DNA"/>
</dbReference>